<dbReference type="HOGENOM" id="CLU_016728_0_0_9"/>
<organism evidence="2 3">
    <name type="scientific">Solibacillus silvestris (strain StLB046)</name>
    <name type="common">Bacillus silvestris</name>
    <dbReference type="NCBI Taxonomy" id="1002809"/>
    <lineage>
        <taxon>Bacteria</taxon>
        <taxon>Bacillati</taxon>
        <taxon>Bacillota</taxon>
        <taxon>Bacilli</taxon>
        <taxon>Bacillales</taxon>
        <taxon>Caryophanaceae</taxon>
        <taxon>Solibacillus</taxon>
    </lineage>
</organism>
<sequence length="859" mass="98586">MQFKLPNGAIVLVIGPSNSGKSTLLQSLVDSGQLLESEIISSDYYRRLVADIDFIDFSAVSKDDEDIVYEEYQRISEQAFHALHTVVEARAKLNKVSIIDATNLRGFERVKYFEIAKRHHVPVLALILNTSKEQLLARDVLRDNPRGRKRVLQQFNTLKYELKAIKKEPFAKIYKVNDESVEIVRETNKLCLEIESGFDIIGDIHGCYDEMLVLLKDLGYEQRGDVYIHPAGRRLISVGDIMSRGPKSIETMQFWLNQIEAGLSFMTDSNHGWKIARWLDGKNVSLNHGDELVQQEFTEYEKEHGEEAAEALKERFASMLLKAPSHYILTKNKITKAVVAHAGIKDHYIGKESKRISDFCRYGDIQQTDSYSKPVRGDWFSQHKTSELIIWGHDVKVQPFKANRTINIDQGVVFGGELTAFQYPEQTLRSVKAFANYAGTEDNPILEAENKRFIPPNVAQFINGFAVHTTSGDQITIPKENAMAAMDTFSHYTLPLEQIIYIPPTMSPTPQTAALPDYLEHPAEAFNYYKKNGIQKMIAEKKHMGSRAVIFIAKNREVAKKLINSDSLGYITTRTGRAFFEKLQQQQMVEKIHAELMAKNYFERFNTSFVLMDAEILPWNLKAHRLIDQQYETVAENALMDRYKLIEKLKATKHVDVTSWLEEYTDKYKNAARFDAVFKNYCWPTNELSGIQIAPFHILAHSSSTNFHQPHSWHMQMNAHLAENSSLFIATEYRVIESEQDKQEVIDWWQDMTENGHEGIVIKPFDFLAYHKGKLLQPAIKVRGREYLRIIYGMDYTDEAIMKKLKQRNPSRKMKNALLEFKLGIEGISRFVSLESSNRVHECALATLALESDTTDPRL</sequence>
<dbReference type="Gene3D" id="3.30.470.30">
    <property type="entry name" value="DNA ligase/mRNA capping enzyme"/>
    <property type="match status" value="2"/>
</dbReference>
<keyword evidence="3" id="KW-1185">Reference proteome</keyword>
<evidence type="ECO:0000313" key="2">
    <source>
        <dbReference type="EMBL" id="BAK16718.1"/>
    </source>
</evidence>
<dbReference type="SUPFAM" id="SSF56300">
    <property type="entry name" value="Metallo-dependent phosphatases"/>
    <property type="match status" value="1"/>
</dbReference>
<dbReference type="InterPro" id="IPR041780">
    <property type="entry name" value="MPP_PrpE-like"/>
</dbReference>
<reference evidence="2 3" key="2">
    <citation type="journal article" date="2012" name="J. Biosci. Bioeng.">
        <title>Complete genome sequence and characterization of the N-acylhomoserine lactone-degrading gene of the potato leaf-associated Solibacillus silvestris.</title>
        <authorList>
            <person name="Morohoshi T."/>
            <person name="Tominaga Y."/>
            <person name="Someya N."/>
            <person name="Ikeda T."/>
        </authorList>
    </citation>
    <scope>NUCLEOTIDE SEQUENCE [LARGE SCALE GENOMIC DNA]</scope>
    <source>
        <strain evidence="2 3">StLB046</strain>
    </source>
</reference>
<dbReference type="SUPFAM" id="SSF56091">
    <property type="entry name" value="DNA ligase/mRNA capping enzyme, catalytic domain"/>
    <property type="match status" value="1"/>
</dbReference>
<dbReference type="InterPro" id="IPR027417">
    <property type="entry name" value="P-loop_NTPase"/>
</dbReference>
<dbReference type="STRING" id="1002809.SSIL_2295"/>
<dbReference type="InterPro" id="IPR050126">
    <property type="entry name" value="Ap4A_hydrolase"/>
</dbReference>
<dbReference type="eggNOG" id="COG4639">
    <property type="taxonomic scope" value="Bacteria"/>
</dbReference>
<dbReference type="Gene3D" id="3.60.21.10">
    <property type="match status" value="1"/>
</dbReference>
<accession>F2FAF1</accession>
<dbReference type="KEGG" id="siv:SSIL_2295"/>
<gene>
    <name evidence="2" type="ordered locus">SSIL_2295</name>
</gene>
<dbReference type="eggNOG" id="COG0639">
    <property type="taxonomic scope" value="Bacteria"/>
</dbReference>
<dbReference type="Proteomes" id="UP000006691">
    <property type="component" value="Chromosome"/>
</dbReference>
<evidence type="ECO:0000313" key="3">
    <source>
        <dbReference type="Proteomes" id="UP000006691"/>
    </source>
</evidence>
<dbReference type="Gene3D" id="3.40.50.300">
    <property type="entry name" value="P-loop containing nucleotide triphosphate hydrolases"/>
    <property type="match status" value="1"/>
</dbReference>
<dbReference type="GO" id="GO:0005737">
    <property type="term" value="C:cytoplasm"/>
    <property type="evidence" value="ECO:0007669"/>
    <property type="project" value="TreeGrafter"/>
</dbReference>
<evidence type="ECO:0000259" key="1">
    <source>
        <dbReference type="Pfam" id="PF16542"/>
    </source>
</evidence>
<dbReference type="CDD" id="cd00882">
    <property type="entry name" value="Ras_like_GTPase"/>
    <property type="match status" value="1"/>
</dbReference>
<reference evidence="3" key="1">
    <citation type="submission" date="2011-04" db="EMBL/GenBank/DDBJ databases">
        <title>Genome sequence of Solibacillus silvestris StLB046.</title>
        <authorList>
            <person name="Morohoshi T."/>
            <person name="Someya N."/>
            <person name="Ikeda T."/>
        </authorList>
    </citation>
    <scope>NUCLEOTIDE SEQUENCE [LARGE SCALE GENOMIC DNA]</scope>
    <source>
        <strain evidence="3">StLB046</strain>
    </source>
</reference>
<dbReference type="Pfam" id="PF13671">
    <property type="entry name" value="AAA_33"/>
    <property type="match status" value="1"/>
</dbReference>
<dbReference type="PANTHER" id="PTHR42850">
    <property type="entry name" value="METALLOPHOSPHOESTERASE"/>
    <property type="match status" value="1"/>
</dbReference>
<dbReference type="InterPro" id="IPR032380">
    <property type="entry name" value="PNKP_ligase_dom"/>
</dbReference>
<dbReference type="PANTHER" id="PTHR42850:SF7">
    <property type="entry name" value="BIS(5'-NUCLEOSYL)-TETRAPHOSPHATASE PRPE [ASYMMETRICAL]"/>
    <property type="match status" value="1"/>
</dbReference>
<dbReference type="Pfam" id="PF16542">
    <property type="entry name" value="PNKP_ligase"/>
    <property type="match status" value="1"/>
</dbReference>
<feature type="domain" description="Polynucleotide kinase-phosphatase ligase" evidence="1">
    <location>
        <begin position="484"/>
        <end position="853"/>
    </location>
</feature>
<proteinExistence type="predicted"/>
<dbReference type="EMBL" id="AP012157">
    <property type="protein sequence ID" value="BAK16718.1"/>
    <property type="molecule type" value="Genomic_DNA"/>
</dbReference>
<dbReference type="GO" id="GO:0016791">
    <property type="term" value="F:phosphatase activity"/>
    <property type="evidence" value="ECO:0007669"/>
    <property type="project" value="TreeGrafter"/>
</dbReference>
<protein>
    <recommendedName>
        <fullName evidence="1">Polynucleotide kinase-phosphatase ligase domain-containing protein</fullName>
    </recommendedName>
</protein>
<dbReference type="CDD" id="cd07423">
    <property type="entry name" value="MPP_Prp_like"/>
    <property type="match status" value="1"/>
</dbReference>
<dbReference type="InterPro" id="IPR029052">
    <property type="entry name" value="Metallo-depent_PP-like"/>
</dbReference>
<name>F2FAF1_SOLSS</name>
<dbReference type="PATRIC" id="fig|1002809.3.peg.2315"/>
<dbReference type="AlphaFoldDB" id="F2FAF1"/>
<dbReference type="SUPFAM" id="SSF52540">
    <property type="entry name" value="P-loop containing nucleoside triphosphate hydrolases"/>
    <property type="match status" value="1"/>
</dbReference>
<dbReference type="RefSeq" id="WP_014823984.1">
    <property type="nucleotide sequence ID" value="NC_018065.1"/>
</dbReference>